<protein>
    <recommendedName>
        <fullName evidence="4">2-C-methyl-D-erythritol 4-phosphate cytidylyltransferase</fullName>
        <ecNumber evidence="4">2.7.7.60</ecNumber>
    </recommendedName>
    <alternativeName>
        <fullName evidence="4">4-diphosphocytidyl-2C-methyl-D-erythritol synthase</fullName>
    </alternativeName>
    <alternativeName>
        <fullName evidence="4">MEP cytidylyltransferase</fullName>
        <shortName evidence="4">MCT</shortName>
    </alternativeName>
</protein>
<organism evidence="5 6">
    <name type="scientific">Terribacillus saccharophilus</name>
    <dbReference type="NCBI Taxonomy" id="361277"/>
    <lineage>
        <taxon>Bacteria</taxon>
        <taxon>Bacillati</taxon>
        <taxon>Bacillota</taxon>
        <taxon>Bacilli</taxon>
        <taxon>Bacillales</taxon>
        <taxon>Bacillaceae</taxon>
        <taxon>Terribacillus</taxon>
    </lineage>
</organism>
<dbReference type="Pfam" id="PF01128">
    <property type="entry name" value="IspD"/>
    <property type="match status" value="1"/>
</dbReference>
<dbReference type="RefSeq" id="WP_038565104.1">
    <property type="nucleotide sequence ID" value="NZ_CP008876.1"/>
</dbReference>
<dbReference type="InterPro" id="IPR050088">
    <property type="entry name" value="IspD/TarI_cytidylyltransf_bact"/>
</dbReference>
<feature type="site" description="Positions MEP for the nucleophilic attack" evidence="4">
    <location>
        <position position="152"/>
    </location>
</feature>
<dbReference type="HAMAP" id="MF_00108">
    <property type="entry name" value="IspD"/>
    <property type="match status" value="1"/>
</dbReference>
<dbReference type="EC" id="2.7.7.60" evidence="4"/>
<feature type="site" description="Transition state stabilizer" evidence="4">
    <location>
        <position position="22"/>
    </location>
</feature>
<dbReference type="HOGENOM" id="CLU_061281_2_2_9"/>
<dbReference type="InterPro" id="IPR034683">
    <property type="entry name" value="IspD/TarI"/>
</dbReference>
<dbReference type="GO" id="GO:0050518">
    <property type="term" value="F:2-C-methyl-D-erythritol 4-phosphate cytidylyltransferase activity"/>
    <property type="evidence" value="ECO:0007669"/>
    <property type="project" value="UniProtKB-UniRule"/>
</dbReference>
<evidence type="ECO:0000256" key="2">
    <source>
        <dbReference type="ARBA" id="ARBA00022695"/>
    </source>
</evidence>
<dbReference type="CDD" id="cd02516">
    <property type="entry name" value="CDP-ME_synthetase"/>
    <property type="match status" value="1"/>
</dbReference>
<dbReference type="GO" id="GO:0019288">
    <property type="term" value="P:isopentenyl diphosphate biosynthetic process, methylerythritol 4-phosphate pathway"/>
    <property type="evidence" value="ECO:0007669"/>
    <property type="project" value="UniProtKB-UniRule"/>
</dbReference>
<comment type="similarity">
    <text evidence="4">Belongs to the IspD/TarI cytidylyltransferase family. IspD subfamily.</text>
</comment>
<feature type="site" description="Positions MEP for the nucleophilic attack" evidence="4">
    <location>
        <position position="208"/>
    </location>
</feature>
<dbReference type="InterPro" id="IPR029044">
    <property type="entry name" value="Nucleotide-diphossugar_trans"/>
</dbReference>
<name>A0A075LQK6_9BACI</name>
<comment type="pathway">
    <text evidence="4">Isoprenoid biosynthesis; isopentenyl diphosphate biosynthesis via DXP pathway; isopentenyl diphosphate from 1-deoxy-D-xylulose 5-phosphate: step 2/6.</text>
</comment>
<keyword evidence="1 4" id="KW-0808">Transferase</keyword>
<dbReference type="UniPathway" id="UPA00056">
    <property type="reaction ID" value="UER00093"/>
</dbReference>
<gene>
    <name evidence="4" type="primary">ispD</name>
    <name evidence="5" type="ORF">GZ22_17665</name>
</gene>
<dbReference type="EMBL" id="CP008876">
    <property type="protein sequence ID" value="AIF68277.1"/>
    <property type="molecule type" value="Genomic_DNA"/>
</dbReference>
<keyword evidence="3 4" id="KW-0414">Isoprene biosynthesis</keyword>
<dbReference type="Proteomes" id="UP000027980">
    <property type="component" value="Chromosome"/>
</dbReference>
<comment type="function">
    <text evidence="4">Catalyzes the formation of 4-diphosphocytidyl-2-C-methyl-D-erythritol from CTP and 2-C-methyl-D-erythritol 4-phosphate (MEP).</text>
</comment>
<dbReference type="PANTHER" id="PTHR32125">
    <property type="entry name" value="2-C-METHYL-D-ERYTHRITOL 4-PHOSPHATE CYTIDYLYLTRANSFERASE, CHLOROPLASTIC"/>
    <property type="match status" value="1"/>
</dbReference>
<comment type="catalytic activity">
    <reaction evidence="4">
        <text>2-C-methyl-D-erythritol 4-phosphate + CTP + H(+) = 4-CDP-2-C-methyl-D-erythritol + diphosphate</text>
        <dbReference type="Rhea" id="RHEA:13429"/>
        <dbReference type="ChEBI" id="CHEBI:15378"/>
        <dbReference type="ChEBI" id="CHEBI:33019"/>
        <dbReference type="ChEBI" id="CHEBI:37563"/>
        <dbReference type="ChEBI" id="CHEBI:57823"/>
        <dbReference type="ChEBI" id="CHEBI:58262"/>
        <dbReference type="EC" id="2.7.7.60"/>
    </reaction>
</comment>
<reference evidence="5 6" key="1">
    <citation type="submission" date="2014-07" db="EMBL/GenBank/DDBJ databases">
        <title>Complete genome sequence of a moderately halophilic bacterium Terribacillus aidingensis MP602, isolated from Cryptomeria fortunei in Tianmu mountain in China.</title>
        <authorList>
            <person name="Wang Y."/>
            <person name="Lu P."/>
            <person name="Zhang L."/>
        </authorList>
    </citation>
    <scope>NUCLEOTIDE SEQUENCE [LARGE SCALE GENOMIC DNA]</scope>
    <source>
        <strain evidence="5 6">MP602</strain>
    </source>
</reference>
<evidence type="ECO:0000313" key="5">
    <source>
        <dbReference type="EMBL" id="AIF68277.1"/>
    </source>
</evidence>
<dbReference type="PANTHER" id="PTHR32125:SF4">
    <property type="entry name" value="2-C-METHYL-D-ERYTHRITOL 4-PHOSPHATE CYTIDYLYLTRANSFERASE, CHLOROPLASTIC"/>
    <property type="match status" value="1"/>
</dbReference>
<dbReference type="SUPFAM" id="SSF53448">
    <property type="entry name" value="Nucleotide-diphospho-sugar transferases"/>
    <property type="match status" value="1"/>
</dbReference>
<dbReference type="GeneID" id="34223028"/>
<dbReference type="InterPro" id="IPR001228">
    <property type="entry name" value="IspD"/>
</dbReference>
<dbReference type="AlphaFoldDB" id="A0A075LQK6"/>
<sequence>MHYQAIVLAAGQGKRMQAGHNKQFLTIGQKPLIVHTLNVFDQDPWCASITLVVSKSDRELMQQLLAAQKWTKPINLTEGGSERQESVLMGLEALPDKSGIIFIHDGARPFVTIERLHALAEACLEHRGAILAVPVTDTIKLRRGNRLETMDRGLLWAAQTPQAFDYQLIYDAHVSAKVDGVLGTDDASLVERLDQDVFIVEGSYDNMKLTTPEDLYKAEAFLNGK</sequence>
<proteinExistence type="inferred from homology"/>
<keyword evidence="2 4" id="KW-0548">Nucleotidyltransferase</keyword>
<evidence type="ECO:0000256" key="4">
    <source>
        <dbReference type="HAMAP-Rule" id="MF_00108"/>
    </source>
</evidence>
<dbReference type="OrthoDB" id="9806837at2"/>
<dbReference type="FunFam" id="3.90.550.10:FF:000003">
    <property type="entry name" value="2-C-methyl-D-erythritol 4-phosphate cytidylyltransferase"/>
    <property type="match status" value="1"/>
</dbReference>
<dbReference type="NCBIfam" id="TIGR00453">
    <property type="entry name" value="ispD"/>
    <property type="match status" value="1"/>
</dbReference>
<accession>A0A075LQK6</accession>
<evidence type="ECO:0000313" key="6">
    <source>
        <dbReference type="Proteomes" id="UP000027980"/>
    </source>
</evidence>
<evidence type="ECO:0000256" key="3">
    <source>
        <dbReference type="ARBA" id="ARBA00023229"/>
    </source>
</evidence>
<dbReference type="KEGG" id="tap:GZ22_17665"/>
<feature type="site" description="Transition state stabilizer" evidence="4">
    <location>
        <position position="15"/>
    </location>
</feature>
<evidence type="ECO:0000256" key="1">
    <source>
        <dbReference type="ARBA" id="ARBA00022679"/>
    </source>
</evidence>
<dbReference type="Gene3D" id="3.90.550.10">
    <property type="entry name" value="Spore Coat Polysaccharide Biosynthesis Protein SpsA, Chain A"/>
    <property type="match status" value="1"/>
</dbReference>